<evidence type="ECO:0000256" key="5">
    <source>
        <dbReference type="ARBA" id="ARBA00022821"/>
    </source>
</evidence>
<evidence type="ECO:0000256" key="4">
    <source>
        <dbReference type="ARBA" id="ARBA00022741"/>
    </source>
</evidence>
<organism evidence="11 12">
    <name type="scientific">Eragrostis curvula</name>
    <name type="common">weeping love grass</name>
    <dbReference type="NCBI Taxonomy" id="38414"/>
    <lineage>
        <taxon>Eukaryota</taxon>
        <taxon>Viridiplantae</taxon>
        <taxon>Streptophyta</taxon>
        <taxon>Embryophyta</taxon>
        <taxon>Tracheophyta</taxon>
        <taxon>Spermatophyta</taxon>
        <taxon>Magnoliopsida</taxon>
        <taxon>Liliopsida</taxon>
        <taxon>Poales</taxon>
        <taxon>Poaceae</taxon>
        <taxon>PACMAD clade</taxon>
        <taxon>Chloridoideae</taxon>
        <taxon>Eragrostideae</taxon>
        <taxon>Eragrostidinae</taxon>
        <taxon>Eragrostis</taxon>
    </lineage>
</organism>
<dbReference type="SUPFAM" id="SSF52540">
    <property type="entry name" value="P-loop containing nucleoside triphosphate hydrolases"/>
    <property type="match status" value="1"/>
</dbReference>
<dbReference type="Pfam" id="PF23559">
    <property type="entry name" value="WHD_DRP"/>
    <property type="match status" value="1"/>
</dbReference>
<dbReference type="InterPro" id="IPR041118">
    <property type="entry name" value="Rx_N"/>
</dbReference>
<dbReference type="OrthoDB" id="693948at2759"/>
<feature type="domain" description="Disease resistance N-terminal" evidence="8">
    <location>
        <begin position="21"/>
        <end position="94"/>
    </location>
</feature>
<keyword evidence="2" id="KW-0433">Leucine-rich repeat</keyword>
<evidence type="ECO:0000259" key="9">
    <source>
        <dbReference type="Pfam" id="PF23559"/>
    </source>
</evidence>
<dbReference type="Gene3D" id="1.20.5.4130">
    <property type="match status" value="1"/>
</dbReference>
<keyword evidence="5" id="KW-0611">Plant defense</keyword>
<dbReference type="Gramene" id="TVT96845">
    <property type="protein sequence ID" value="TVT96845"/>
    <property type="gene ID" value="EJB05_57920"/>
</dbReference>
<reference evidence="11 12" key="1">
    <citation type="journal article" date="2019" name="Sci. Rep.">
        <title>A high-quality genome of Eragrostis curvula grass provides insights into Poaceae evolution and supports new strategies to enhance forage quality.</title>
        <authorList>
            <person name="Carballo J."/>
            <person name="Santos B.A.C.M."/>
            <person name="Zappacosta D."/>
            <person name="Garbus I."/>
            <person name="Selva J.P."/>
            <person name="Gallo C.A."/>
            <person name="Diaz A."/>
            <person name="Albertini E."/>
            <person name="Caccamo M."/>
            <person name="Echenique V."/>
        </authorList>
    </citation>
    <scope>NUCLEOTIDE SEQUENCE [LARGE SCALE GENOMIC DNA]</scope>
    <source>
        <strain evidence="12">cv. Victoria</strain>
        <tissue evidence="11">Leaf</tissue>
    </source>
</reference>
<dbReference type="SUPFAM" id="SSF52058">
    <property type="entry name" value="L domain-like"/>
    <property type="match status" value="1"/>
</dbReference>
<dbReference type="InterPro" id="IPR032675">
    <property type="entry name" value="LRR_dom_sf"/>
</dbReference>
<dbReference type="GO" id="GO:0043531">
    <property type="term" value="F:ADP binding"/>
    <property type="evidence" value="ECO:0007669"/>
    <property type="project" value="InterPro"/>
</dbReference>
<evidence type="ECO:0000256" key="1">
    <source>
        <dbReference type="ARBA" id="ARBA00008894"/>
    </source>
</evidence>
<dbReference type="GO" id="GO:0042742">
    <property type="term" value="P:defense response to bacterium"/>
    <property type="evidence" value="ECO:0007669"/>
    <property type="project" value="UniProtKB-ARBA"/>
</dbReference>
<evidence type="ECO:0000256" key="3">
    <source>
        <dbReference type="ARBA" id="ARBA00022737"/>
    </source>
</evidence>
<keyword evidence="12" id="KW-1185">Reference proteome</keyword>
<keyword evidence="6" id="KW-0175">Coiled coil</keyword>
<comment type="similarity">
    <text evidence="1">Belongs to the disease resistance NB-LRR family.</text>
</comment>
<accession>A0A5J9SEY2</accession>
<dbReference type="FunFam" id="1.10.10.10:FF:000322">
    <property type="entry name" value="Probable disease resistance protein At1g63360"/>
    <property type="match status" value="1"/>
</dbReference>
<dbReference type="GO" id="GO:0009626">
    <property type="term" value="P:plant-type hypersensitive response"/>
    <property type="evidence" value="ECO:0007669"/>
    <property type="project" value="UniProtKB-ARBA"/>
</dbReference>
<dbReference type="InterPro" id="IPR027417">
    <property type="entry name" value="P-loop_NTPase"/>
</dbReference>
<dbReference type="InterPro" id="IPR044974">
    <property type="entry name" value="Disease_R_plants"/>
</dbReference>
<keyword evidence="3" id="KW-0677">Repeat</keyword>
<dbReference type="Proteomes" id="UP000324897">
    <property type="component" value="Unassembled WGS sequence"/>
</dbReference>
<sequence length="939" mass="107317">MDVVTGATESLISMLGKLLKSVVGEQPMEEYKLQTGLPKKIASLIKELECAHAALHNVARVPPDQLDEQVKIWAREVREASYDMEDILDTFLVDWLFGMMRNLFKRRKIAVAIDDIRDILDEVAARHRRYTAAEMVVGPAPPAVDPRLTAMYQQVTLIGIHKPKGKLISMLSSSQGDQAASNKKVKIVSVVGVGGLGKTTLVKAVYDEIISRYNCGAFVSVGRQPDLRKVLRDVLIKLNKKYMNWANMAILDEGLLIDELREYLGSKRYLIVIDDIWDTKSWKIIKCALVDGNDGSRIIATTRNSDVAPGEIYKLEKLSYENSKDLLCTRIFGMEGAWPDGHLDEVSDKILKKCDGVPLAIITMASLLVGKSREEWSEVCNCIAFSEKDNKQVSDTEWILSLSYYDLPPHLKTCLLYLSAFPENFVINKQRLIWKWVAEGFVHKNPGTGYFEVGERYFNELVNRSMIQTVHSERSGIVHGCRIHDMVLDLLRLISLEENFVITISNNDEGMLPPRSRVHRLAHQNRMVGPTRHDHHMDLGHLRSLIACSCDYKGLPLPSFGLLRVLVLENCKLMNGCIPLEHLENLVHLRYLGLRDLDISELPEEIGALKFLQTLDLDGTRMSDGVMEKLTSLEELHIRGRMWQFVKELGKLSELRVLKANIYGTDLRMHGESMHREMWGTGVLSRHLQHFIIEEPKYERVLSRHLQHFIIDEELKAQGLPRHLRQHLRHFIIEEPMAHIDFVLAACINPSDLPNLTHLDITVTPIEDQHLKILGELPELRHLQLDTDEMATNFNKVTVAGTAADCSFRKLRYCILPNSTIQFVLNEDSTVSLTLWHGRRIMLDFCSKRRDNCRAAPAIMANLEELLFFVRVEHIIYMKCSCDNLGLEYLPSLQKVRVFFMTRDTSRNGRKKVKDALTNAVEVHPNRSTIEFCYFSYYF</sequence>
<evidence type="ECO:0000313" key="11">
    <source>
        <dbReference type="EMBL" id="TVT96845.1"/>
    </source>
</evidence>
<dbReference type="InterPro" id="IPR042197">
    <property type="entry name" value="Apaf_helical"/>
</dbReference>
<evidence type="ECO:0000256" key="6">
    <source>
        <dbReference type="ARBA" id="ARBA00023054"/>
    </source>
</evidence>
<name>A0A5J9SEY2_9POAL</name>
<evidence type="ECO:0000313" key="12">
    <source>
        <dbReference type="Proteomes" id="UP000324897"/>
    </source>
</evidence>
<dbReference type="InterPro" id="IPR036388">
    <property type="entry name" value="WH-like_DNA-bd_sf"/>
</dbReference>
<feature type="domain" description="NB-ARC" evidence="7">
    <location>
        <begin position="182"/>
        <end position="332"/>
    </location>
</feature>
<evidence type="ECO:0008006" key="13">
    <source>
        <dbReference type="Google" id="ProtNLM"/>
    </source>
</evidence>
<proteinExistence type="inferred from homology"/>
<dbReference type="FunFam" id="3.40.50.300:FF:001091">
    <property type="entry name" value="Probable disease resistance protein At1g61300"/>
    <property type="match status" value="1"/>
</dbReference>
<dbReference type="Pfam" id="PF23598">
    <property type="entry name" value="LRR_14"/>
    <property type="match status" value="1"/>
</dbReference>
<dbReference type="InterPro" id="IPR055414">
    <property type="entry name" value="LRR_R13L4/SHOC2-like"/>
</dbReference>
<dbReference type="AlphaFoldDB" id="A0A5J9SEY2"/>
<dbReference type="Gene3D" id="3.40.50.300">
    <property type="entry name" value="P-loop containing nucleotide triphosphate hydrolases"/>
    <property type="match status" value="1"/>
</dbReference>
<feature type="non-terminal residue" evidence="11">
    <location>
        <position position="1"/>
    </location>
</feature>
<feature type="domain" description="Disease resistance R13L4/SHOC-2-like LRR" evidence="10">
    <location>
        <begin position="619"/>
        <end position="930"/>
    </location>
</feature>
<dbReference type="PANTHER" id="PTHR23155">
    <property type="entry name" value="DISEASE RESISTANCE PROTEIN RP"/>
    <property type="match status" value="1"/>
</dbReference>
<dbReference type="CDD" id="cd14798">
    <property type="entry name" value="RX-CC_like"/>
    <property type="match status" value="1"/>
</dbReference>
<dbReference type="InterPro" id="IPR002182">
    <property type="entry name" value="NB-ARC"/>
</dbReference>
<dbReference type="Pfam" id="PF00931">
    <property type="entry name" value="NB-ARC"/>
    <property type="match status" value="1"/>
</dbReference>
<gene>
    <name evidence="11" type="ORF">EJB05_57920</name>
</gene>
<dbReference type="Gene3D" id="3.80.10.10">
    <property type="entry name" value="Ribonuclease Inhibitor"/>
    <property type="match status" value="1"/>
</dbReference>
<keyword evidence="4" id="KW-0547">Nucleotide-binding</keyword>
<dbReference type="Gene3D" id="1.10.10.10">
    <property type="entry name" value="Winged helix-like DNA-binding domain superfamily/Winged helix DNA-binding domain"/>
    <property type="match status" value="1"/>
</dbReference>
<dbReference type="InterPro" id="IPR058922">
    <property type="entry name" value="WHD_DRP"/>
</dbReference>
<evidence type="ECO:0000259" key="7">
    <source>
        <dbReference type="Pfam" id="PF00931"/>
    </source>
</evidence>
<evidence type="ECO:0000259" key="8">
    <source>
        <dbReference type="Pfam" id="PF18052"/>
    </source>
</evidence>
<dbReference type="Pfam" id="PF18052">
    <property type="entry name" value="Rx_N"/>
    <property type="match status" value="1"/>
</dbReference>
<feature type="domain" description="Disease resistance protein winged helix" evidence="9">
    <location>
        <begin position="421"/>
        <end position="490"/>
    </location>
</feature>
<dbReference type="GO" id="GO:0002758">
    <property type="term" value="P:innate immune response-activating signaling pathway"/>
    <property type="evidence" value="ECO:0007669"/>
    <property type="project" value="UniProtKB-ARBA"/>
</dbReference>
<dbReference type="PANTHER" id="PTHR23155:SF1116">
    <property type="entry name" value="OS12G0273300 PROTEIN"/>
    <property type="match status" value="1"/>
</dbReference>
<dbReference type="EMBL" id="RWGY01001120">
    <property type="protein sequence ID" value="TVT96845.1"/>
    <property type="molecule type" value="Genomic_DNA"/>
</dbReference>
<comment type="caution">
    <text evidence="11">The sequence shown here is derived from an EMBL/GenBank/DDBJ whole genome shotgun (WGS) entry which is preliminary data.</text>
</comment>
<dbReference type="PRINTS" id="PR00364">
    <property type="entry name" value="DISEASERSIST"/>
</dbReference>
<evidence type="ECO:0000259" key="10">
    <source>
        <dbReference type="Pfam" id="PF23598"/>
    </source>
</evidence>
<protein>
    <recommendedName>
        <fullName evidence="13">AAA+ ATPase domain-containing protein</fullName>
    </recommendedName>
</protein>
<dbReference type="Gene3D" id="1.10.8.430">
    <property type="entry name" value="Helical domain of apoptotic protease-activating factors"/>
    <property type="match status" value="1"/>
</dbReference>
<evidence type="ECO:0000256" key="2">
    <source>
        <dbReference type="ARBA" id="ARBA00022614"/>
    </source>
</evidence>
<dbReference type="InterPro" id="IPR038005">
    <property type="entry name" value="RX-like_CC"/>
</dbReference>